<dbReference type="SUPFAM" id="SSF142433">
    <property type="entry name" value="CinA-like"/>
    <property type="match status" value="1"/>
</dbReference>
<evidence type="ECO:0000259" key="1">
    <source>
        <dbReference type="Pfam" id="PF02464"/>
    </source>
</evidence>
<protein>
    <submittedName>
        <fullName evidence="3">Unannotated protein</fullName>
    </submittedName>
</protein>
<sequence>MKTELELATGIIKQLRKSGKTVAVAESLTGGGLGAALTEVAGSSEVFLGGFTTYSDVSKSKLLEIPKRLITKHTAVSEEVARAMAENVRQIFKSDFAISTTGVAGPGKAYGKKAGTVWLAIASKKETIAIELALAGDRATVRKATIESALAAFSRILIP</sequence>
<dbReference type="InterPro" id="IPR036653">
    <property type="entry name" value="CinA-like_C"/>
</dbReference>
<dbReference type="EMBL" id="CAEZUQ010000125">
    <property type="protein sequence ID" value="CAB4613687.1"/>
    <property type="molecule type" value="Genomic_DNA"/>
</dbReference>
<dbReference type="AlphaFoldDB" id="A0A6J6HKI3"/>
<proteinExistence type="predicted"/>
<dbReference type="Gene3D" id="3.90.950.20">
    <property type="entry name" value="CinA-like"/>
    <property type="match status" value="1"/>
</dbReference>
<dbReference type="NCBIfam" id="TIGR00199">
    <property type="entry name" value="PncC_domain"/>
    <property type="match status" value="1"/>
</dbReference>
<gene>
    <name evidence="2" type="ORF">UFOPK1425_00755</name>
    <name evidence="3" type="ORF">UFOPK1842_00920</name>
</gene>
<reference evidence="3" key="1">
    <citation type="submission" date="2020-05" db="EMBL/GenBank/DDBJ databases">
        <authorList>
            <person name="Chiriac C."/>
            <person name="Salcher M."/>
            <person name="Ghai R."/>
            <person name="Kavagutti S V."/>
        </authorList>
    </citation>
    <scope>NUCLEOTIDE SEQUENCE</scope>
</reference>
<dbReference type="Pfam" id="PF02464">
    <property type="entry name" value="CinA"/>
    <property type="match status" value="1"/>
</dbReference>
<name>A0A6J6HKI3_9ZZZZ</name>
<feature type="domain" description="CinA C-terminal" evidence="1">
    <location>
        <begin position="6"/>
        <end position="155"/>
    </location>
</feature>
<dbReference type="EMBL" id="CAEZSJ010000133">
    <property type="protein sequence ID" value="CAB4544686.1"/>
    <property type="molecule type" value="Genomic_DNA"/>
</dbReference>
<evidence type="ECO:0000313" key="3">
    <source>
        <dbReference type="EMBL" id="CAB4613687.1"/>
    </source>
</evidence>
<evidence type="ECO:0000313" key="2">
    <source>
        <dbReference type="EMBL" id="CAB4544686.1"/>
    </source>
</evidence>
<accession>A0A6J6HKI3</accession>
<dbReference type="InterPro" id="IPR008136">
    <property type="entry name" value="CinA_C"/>
</dbReference>
<organism evidence="3">
    <name type="scientific">freshwater metagenome</name>
    <dbReference type="NCBI Taxonomy" id="449393"/>
    <lineage>
        <taxon>unclassified sequences</taxon>
        <taxon>metagenomes</taxon>
        <taxon>ecological metagenomes</taxon>
    </lineage>
</organism>